<proteinExistence type="predicted"/>
<keyword evidence="3" id="KW-0735">Signal-anchor</keyword>
<dbReference type="EMBL" id="CAJNOJ010000377">
    <property type="protein sequence ID" value="CAF1423994.1"/>
    <property type="molecule type" value="Genomic_DNA"/>
</dbReference>
<dbReference type="OrthoDB" id="9993477at2759"/>
<dbReference type="InterPro" id="IPR051292">
    <property type="entry name" value="Xyl/GlcA_transferase"/>
</dbReference>
<reference evidence="7" key="1">
    <citation type="submission" date="2021-02" db="EMBL/GenBank/DDBJ databases">
        <authorList>
            <person name="Nowell W R."/>
        </authorList>
    </citation>
    <scope>NUCLEOTIDE SEQUENCE</scope>
</reference>
<dbReference type="InterPro" id="IPR029044">
    <property type="entry name" value="Nucleotide-diphossugar_trans"/>
</dbReference>
<dbReference type="AlphaFoldDB" id="A0A815MFS7"/>
<protein>
    <submittedName>
        <fullName evidence="7">Uncharacterized protein</fullName>
    </submittedName>
</protein>
<comment type="caution">
    <text evidence="7">The sequence shown here is derived from an EMBL/GenBank/DDBJ whole genome shotgun (WGS) entry which is preliminary data.</text>
</comment>
<evidence type="ECO:0000313" key="7">
    <source>
        <dbReference type="EMBL" id="CAF1423994.1"/>
    </source>
</evidence>
<evidence type="ECO:0000256" key="6">
    <source>
        <dbReference type="ARBA" id="ARBA00023180"/>
    </source>
</evidence>
<comment type="subcellular location">
    <subcellularLocation>
        <location evidence="1">Membrane</location>
        <topology evidence="1">Single-pass type II membrane protein</topology>
    </subcellularLocation>
</comment>
<evidence type="ECO:0000313" key="8">
    <source>
        <dbReference type="Proteomes" id="UP000663852"/>
    </source>
</evidence>
<keyword evidence="4" id="KW-1133">Transmembrane helix</keyword>
<dbReference type="Gene3D" id="3.90.550.10">
    <property type="entry name" value="Spore Coat Polysaccharide Biosynthesis Protein SpsA, Chain A"/>
    <property type="match status" value="1"/>
</dbReference>
<dbReference type="GO" id="GO:0016020">
    <property type="term" value="C:membrane"/>
    <property type="evidence" value="ECO:0007669"/>
    <property type="project" value="UniProtKB-SubCell"/>
</dbReference>
<accession>A0A815MFS7</accession>
<evidence type="ECO:0000256" key="3">
    <source>
        <dbReference type="ARBA" id="ARBA00022968"/>
    </source>
</evidence>
<keyword evidence="6" id="KW-0325">Glycoprotein</keyword>
<gene>
    <name evidence="7" type="ORF">EDS130_LOCUS37712</name>
</gene>
<organism evidence="7 8">
    <name type="scientific">Adineta ricciae</name>
    <name type="common">Rotifer</name>
    <dbReference type="NCBI Taxonomy" id="249248"/>
    <lineage>
        <taxon>Eukaryota</taxon>
        <taxon>Metazoa</taxon>
        <taxon>Spiralia</taxon>
        <taxon>Gnathifera</taxon>
        <taxon>Rotifera</taxon>
        <taxon>Eurotatoria</taxon>
        <taxon>Bdelloidea</taxon>
        <taxon>Adinetida</taxon>
        <taxon>Adinetidae</taxon>
        <taxon>Adineta</taxon>
    </lineage>
</organism>
<sequence length="208" mass="23915">MTVSHYSGLYAFSKALIHDLLPADVPRVIVIDSDVIFVDDVYSIWEQFRLFKRNQTVLGLVKWNPSLPTDYKYNGSNPDPFLTGIVLLDLNICRQIGFTELLDEAIDFAYIHLGLRSLWTADQVALSLFATYFPHNFVALPCFVNGHTFHYISNGLAWKSICNGEYPRTLHVVPSDALLNKSNYFGYWYAAFNDMPLEWLSYCNIKQR</sequence>
<keyword evidence="2" id="KW-0812">Transmembrane</keyword>
<keyword evidence="5" id="KW-0472">Membrane</keyword>
<evidence type="ECO:0000256" key="2">
    <source>
        <dbReference type="ARBA" id="ARBA00022692"/>
    </source>
</evidence>
<dbReference type="SUPFAM" id="SSF53448">
    <property type="entry name" value="Nucleotide-diphospho-sugar transferases"/>
    <property type="match status" value="1"/>
</dbReference>
<dbReference type="GO" id="GO:0015020">
    <property type="term" value="F:glucuronosyltransferase activity"/>
    <property type="evidence" value="ECO:0007669"/>
    <property type="project" value="TreeGrafter"/>
</dbReference>
<name>A0A815MFS7_ADIRI</name>
<dbReference type="PANTHER" id="PTHR12270:SF25">
    <property type="entry name" value="GLYCOSYLTRANSFERASE-LIKE PROTEIN LARGE"/>
    <property type="match status" value="1"/>
</dbReference>
<dbReference type="PANTHER" id="PTHR12270">
    <property type="entry name" value="GLYCOSYLTRANSFERASE-RELATED"/>
    <property type="match status" value="1"/>
</dbReference>
<dbReference type="Proteomes" id="UP000663852">
    <property type="component" value="Unassembled WGS sequence"/>
</dbReference>
<evidence type="ECO:0000256" key="1">
    <source>
        <dbReference type="ARBA" id="ARBA00004606"/>
    </source>
</evidence>
<evidence type="ECO:0000256" key="4">
    <source>
        <dbReference type="ARBA" id="ARBA00022989"/>
    </source>
</evidence>
<evidence type="ECO:0000256" key="5">
    <source>
        <dbReference type="ARBA" id="ARBA00023136"/>
    </source>
</evidence>
<dbReference type="GO" id="GO:0035269">
    <property type="term" value="P:protein O-linked glycosylation via mannose"/>
    <property type="evidence" value="ECO:0007669"/>
    <property type="project" value="TreeGrafter"/>
</dbReference>
<dbReference type="GO" id="GO:0042285">
    <property type="term" value="F:xylosyltransferase activity"/>
    <property type="evidence" value="ECO:0007669"/>
    <property type="project" value="TreeGrafter"/>
</dbReference>